<name>A0A9D2TZA4_9FIRM</name>
<proteinExistence type="predicted"/>
<dbReference type="AlphaFoldDB" id="A0A9D2TZA4"/>
<dbReference type="EMBL" id="DWUW01000042">
    <property type="protein sequence ID" value="HJD30584.1"/>
    <property type="molecule type" value="Genomic_DNA"/>
</dbReference>
<dbReference type="InterPro" id="IPR023833">
    <property type="entry name" value="Signal_pept_SipW-depend-type"/>
</dbReference>
<accession>A0A9D2TZA4</accession>
<protein>
    <submittedName>
        <fullName evidence="1">SipW-dependent-type signal peptide-containing protein</fullName>
    </submittedName>
</protein>
<dbReference type="Proteomes" id="UP000823851">
    <property type="component" value="Unassembled WGS sequence"/>
</dbReference>
<gene>
    <name evidence="1" type="ORF">H9912_01445</name>
</gene>
<reference evidence="1" key="2">
    <citation type="submission" date="2021-04" db="EMBL/GenBank/DDBJ databases">
        <authorList>
            <person name="Gilroy R."/>
        </authorList>
    </citation>
    <scope>NUCLEOTIDE SEQUENCE</scope>
    <source>
        <strain evidence="1">ChiHjej8B7-25341</strain>
    </source>
</reference>
<organism evidence="1 2">
    <name type="scientific">Candidatus Eisenbergiella stercorigallinarum</name>
    <dbReference type="NCBI Taxonomy" id="2838557"/>
    <lineage>
        <taxon>Bacteria</taxon>
        <taxon>Bacillati</taxon>
        <taxon>Bacillota</taxon>
        <taxon>Clostridia</taxon>
        <taxon>Lachnospirales</taxon>
        <taxon>Lachnospiraceae</taxon>
        <taxon>Eisenbergiella</taxon>
    </lineage>
</organism>
<comment type="caution">
    <text evidence="1">The sequence shown here is derived from an EMBL/GenBank/DDBJ whole genome shotgun (WGS) entry which is preliminary data.</text>
</comment>
<evidence type="ECO:0000313" key="2">
    <source>
        <dbReference type="Proteomes" id="UP000823851"/>
    </source>
</evidence>
<evidence type="ECO:0000313" key="1">
    <source>
        <dbReference type="EMBL" id="HJD30584.1"/>
    </source>
</evidence>
<dbReference type="NCBIfam" id="TIGR04088">
    <property type="entry name" value="cognate_SipW"/>
    <property type="match status" value="1"/>
</dbReference>
<reference evidence="1" key="1">
    <citation type="journal article" date="2021" name="PeerJ">
        <title>Extensive microbial diversity within the chicken gut microbiome revealed by metagenomics and culture.</title>
        <authorList>
            <person name="Gilroy R."/>
            <person name="Ravi A."/>
            <person name="Getino M."/>
            <person name="Pursley I."/>
            <person name="Horton D.L."/>
            <person name="Alikhan N.F."/>
            <person name="Baker D."/>
            <person name="Gharbi K."/>
            <person name="Hall N."/>
            <person name="Watson M."/>
            <person name="Adriaenssens E.M."/>
            <person name="Foster-Nyarko E."/>
            <person name="Jarju S."/>
            <person name="Secka A."/>
            <person name="Antonio M."/>
            <person name="Oren A."/>
            <person name="Chaudhuri R.R."/>
            <person name="La Ragione R."/>
            <person name="Hildebrand F."/>
            <person name="Pallen M.J."/>
        </authorList>
    </citation>
    <scope>NUCLEOTIDE SEQUENCE</scope>
    <source>
        <strain evidence="1">ChiHjej8B7-25341</strain>
    </source>
</reference>
<sequence length="261" mass="29135">MHSGRLKEGGGKKARAAAIACIAAALAGGMVLGGAVAYFTDRDTGTNRLRIGNVQIEAWEPGFPTEDDDQDGVPDENELVIPYETITKDPRIRNTGKNDAIVFFKVTSPVEMLTLIDDSGTRHDEALEELFWFKQKNDPDDLHQNNFNSDWIRLTDLDGEIVDCEGINDEGRGYVYIFGYHVRLEPGERTTTLFDKVQNKKYGSKTIAANEKELIRIEPYAIQADDILESGITIDTTGEISATDLSYIYQTFFNQNVDTLQ</sequence>